<evidence type="ECO:0000313" key="6">
    <source>
        <dbReference type="Proteomes" id="UP001303373"/>
    </source>
</evidence>
<feature type="compositionally biased region" description="Basic and acidic residues" evidence="2">
    <location>
        <begin position="1"/>
        <end position="13"/>
    </location>
</feature>
<dbReference type="Pfam" id="PF00173">
    <property type="entry name" value="Cyt-b5"/>
    <property type="match status" value="1"/>
</dbReference>
<feature type="domain" description="Cytochrome b5 heme-binding" evidence="4">
    <location>
        <begin position="72"/>
        <end position="157"/>
    </location>
</feature>
<dbReference type="Proteomes" id="UP001303373">
    <property type="component" value="Chromosome 2"/>
</dbReference>
<evidence type="ECO:0000256" key="2">
    <source>
        <dbReference type="SAM" id="MobiDB-lite"/>
    </source>
</evidence>
<dbReference type="SMART" id="SM01117">
    <property type="entry name" value="Cyt-b5"/>
    <property type="match status" value="1"/>
</dbReference>
<dbReference type="InterPro" id="IPR050577">
    <property type="entry name" value="MAPR/NEUFC/NENF-like"/>
</dbReference>
<feature type="region of interest" description="Disordered" evidence="2">
    <location>
        <begin position="1"/>
        <end position="27"/>
    </location>
</feature>
<dbReference type="EMBL" id="CP138581">
    <property type="protein sequence ID" value="WPG98985.1"/>
    <property type="molecule type" value="Genomic_DNA"/>
</dbReference>
<comment type="similarity">
    <text evidence="1">Belongs to the cytochrome b5 family. MAPR subfamily.</text>
</comment>
<name>A0AAQ3R314_9PEZI</name>
<keyword evidence="3" id="KW-0472">Membrane</keyword>
<dbReference type="Gene3D" id="3.10.120.10">
    <property type="entry name" value="Cytochrome b5-like heme/steroid binding domain"/>
    <property type="match status" value="1"/>
</dbReference>
<evidence type="ECO:0000256" key="1">
    <source>
        <dbReference type="ARBA" id="ARBA00038357"/>
    </source>
</evidence>
<dbReference type="PANTHER" id="PTHR10281">
    <property type="entry name" value="MEMBRANE-ASSOCIATED PROGESTERONE RECEPTOR COMPONENT-RELATED"/>
    <property type="match status" value="1"/>
</dbReference>
<proteinExistence type="inferred from homology"/>
<keyword evidence="6" id="KW-1185">Reference proteome</keyword>
<feature type="transmembrane region" description="Helical" evidence="3">
    <location>
        <begin position="32"/>
        <end position="51"/>
    </location>
</feature>
<gene>
    <name evidence="5" type="ORF">R9X50_00178700</name>
</gene>
<dbReference type="GO" id="GO:0012505">
    <property type="term" value="C:endomembrane system"/>
    <property type="evidence" value="ECO:0007669"/>
    <property type="project" value="TreeGrafter"/>
</dbReference>
<organism evidence="5 6">
    <name type="scientific">Acrodontium crateriforme</name>
    <dbReference type="NCBI Taxonomy" id="150365"/>
    <lineage>
        <taxon>Eukaryota</taxon>
        <taxon>Fungi</taxon>
        <taxon>Dikarya</taxon>
        <taxon>Ascomycota</taxon>
        <taxon>Pezizomycotina</taxon>
        <taxon>Dothideomycetes</taxon>
        <taxon>Dothideomycetidae</taxon>
        <taxon>Mycosphaerellales</taxon>
        <taxon>Teratosphaeriaceae</taxon>
        <taxon>Acrodontium</taxon>
    </lineage>
</organism>
<keyword evidence="3" id="KW-1133">Transmembrane helix</keyword>
<dbReference type="InterPro" id="IPR001199">
    <property type="entry name" value="Cyt_B5-like_heme/steroid-bd"/>
</dbReference>
<dbReference type="SUPFAM" id="SSF55856">
    <property type="entry name" value="Cytochrome b5-like heme/steroid binding domain"/>
    <property type="match status" value="1"/>
</dbReference>
<protein>
    <recommendedName>
        <fullName evidence="4">Cytochrome b5 heme-binding domain-containing protein</fullName>
    </recommendedName>
</protein>
<feature type="compositionally biased region" description="Polar residues" evidence="2">
    <location>
        <begin position="14"/>
        <end position="27"/>
    </location>
</feature>
<dbReference type="InterPro" id="IPR036400">
    <property type="entry name" value="Cyt_B5-like_heme/steroid_sf"/>
</dbReference>
<dbReference type="AlphaFoldDB" id="A0AAQ3R314"/>
<keyword evidence="3" id="KW-0812">Transmembrane</keyword>
<evidence type="ECO:0000313" key="5">
    <source>
        <dbReference type="EMBL" id="WPG98985.1"/>
    </source>
</evidence>
<sequence>MSEIRQRKPHEASKPTQSTLSKAPQSQGSSRLGLKLFLGLGAISLAGVAFLKPELLGTQLTSLLSTNNELVLTESQLKAYTGADPNKPIYLAIDGVIYDVSSSPRFYGPGGHYNHFTGRDASRGWVTECWGSEDQLVHNMDGVEAMYMPRYMDEELQKYADTGEVDEYAKERQGLDAVLPQAENILKIIGRVTQEEIDRRRAEDLIEAKAAVRARLEHWIGFFSGSEKYKIAGKVRLDPPKFSPVPCEAALMKRPMKPGKIEAAGAEIAKNLAAQKKQ</sequence>
<dbReference type="PANTHER" id="PTHR10281:SF76">
    <property type="entry name" value="CALCUTTA CUP-RELATED"/>
    <property type="match status" value="1"/>
</dbReference>
<reference evidence="5 6" key="1">
    <citation type="submission" date="2023-11" db="EMBL/GenBank/DDBJ databases">
        <title>An acidophilic fungus is an integral part of prey digestion in a carnivorous sundew plant.</title>
        <authorList>
            <person name="Tsai I.J."/>
        </authorList>
    </citation>
    <scope>NUCLEOTIDE SEQUENCE [LARGE SCALE GENOMIC DNA]</scope>
    <source>
        <strain evidence="5">169a</strain>
    </source>
</reference>
<evidence type="ECO:0000259" key="4">
    <source>
        <dbReference type="SMART" id="SM01117"/>
    </source>
</evidence>
<dbReference type="GO" id="GO:0016020">
    <property type="term" value="C:membrane"/>
    <property type="evidence" value="ECO:0007669"/>
    <property type="project" value="TreeGrafter"/>
</dbReference>
<evidence type="ECO:0000256" key="3">
    <source>
        <dbReference type="SAM" id="Phobius"/>
    </source>
</evidence>
<accession>A0AAQ3R314</accession>